<name>A0A412DP25_BACSE</name>
<dbReference type="EMBL" id="QRTW01000011">
    <property type="protein sequence ID" value="RGR14068.1"/>
    <property type="molecule type" value="Genomic_DNA"/>
</dbReference>
<gene>
    <name evidence="2" type="ORF">DWY65_08055</name>
</gene>
<comment type="caution">
    <text evidence="2">The sequence shown here is derived from an EMBL/GenBank/DDBJ whole genome shotgun (WGS) entry which is preliminary data.</text>
</comment>
<accession>A0A412DP25</accession>
<feature type="domain" description="Nucleotide modification associated" evidence="1">
    <location>
        <begin position="2"/>
        <end position="248"/>
    </location>
</feature>
<proteinExistence type="predicted"/>
<evidence type="ECO:0000259" key="1">
    <source>
        <dbReference type="Pfam" id="PF18754"/>
    </source>
</evidence>
<dbReference type="InterPro" id="IPR041135">
    <property type="entry name" value="Nmad3"/>
</dbReference>
<dbReference type="AlphaFoldDB" id="A0A412DP25"/>
<evidence type="ECO:0000313" key="3">
    <source>
        <dbReference type="Proteomes" id="UP000283310"/>
    </source>
</evidence>
<dbReference type="RefSeq" id="WP_117903577.1">
    <property type="nucleotide sequence ID" value="NZ_JADNPL010000001.1"/>
</dbReference>
<dbReference type="Proteomes" id="UP000283310">
    <property type="component" value="Unassembled WGS sequence"/>
</dbReference>
<protein>
    <recommendedName>
        <fullName evidence="1">Nucleotide modification associated domain-containing protein</fullName>
    </recommendedName>
</protein>
<reference evidence="2 3" key="1">
    <citation type="submission" date="2018-08" db="EMBL/GenBank/DDBJ databases">
        <title>A genome reference for cultivated species of the human gut microbiota.</title>
        <authorList>
            <person name="Zou Y."/>
            <person name="Xue W."/>
            <person name="Luo G."/>
        </authorList>
    </citation>
    <scope>NUCLEOTIDE SEQUENCE [LARGE SCALE GENOMIC DNA]</scope>
    <source>
        <strain evidence="2 3">AF26-20BH</strain>
    </source>
</reference>
<organism evidence="2 3">
    <name type="scientific">Bacteroides stercoris</name>
    <dbReference type="NCBI Taxonomy" id="46506"/>
    <lineage>
        <taxon>Bacteria</taxon>
        <taxon>Pseudomonadati</taxon>
        <taxon>Bacteroidota</taxon>
        <taxon>Bacteroidia</taxon>
        <taxon>Bacteroidales</taxon>
        <taxon>Bacteroidaceae</taxon>
        <taxon>Bacteroides</taxon>
    </lineage>
</organism>
<sequence length="264" mass="29761">MKVVFSRKGFDSQYGGMPSPILSDGTLLSLPIPSKEDNTKYAGLTWNGKSYYELIQELKPSSRIKANYTCHLDPDIRKETTGRLDGWKPAFGQTGSSLGHLQKQKVGVGDLFLFFGSFRQTEFIDGKLSYVKGASDLHIIYGYLQVGDIVYSQDNVPQWLAEHPHAKTERWKQPNAIFIASDSLSLCPEQPGAECLTYADRLVLTKQGYSKSIWDLPDFFRDIPITYNANAWKDDCFVSAAKGQEFVFEANSEAVEWIKHLLLQ</sequence>
<dbReference type="Pfam" id="PF18754">
    <property type="entry name" value="Nmad3"/>
    <property type="match status" value="1"/>
</dbReference>
<evidence type="ECO:0000313" key="2">
    <source>
        <dbReference type="EMBL" id="RGR14068.1"/>
    </source>
</evidence>